<dbReference type="STRING" id="568899.SAMN05192534_103108"/>
<dbReference type="OrthoDB" id="6385276at2"/>
<sequence>MWYRIISFVVITAFVSVMVHLHLENSHVSGEAHYHEVLHVPKNQPVPDVSGKLMKDNTEQWLLMLEVENFTFTPEKVGTNKGSYHEGHAHLYINGTKQGRLYGHYYDLGSLQEGDIVQVVLATNQHQLLYENESLIAYQEEIGVQ</sequence>
<dbReference type="Proteomes" id="UP000199163">
    <property type="component" value="Unassembled WGS sequence"/>
</dbReference>
<evidence type="ECO:0000313" key="2">
    <source>
        <dbReference type="Proteomes" id="UP000199163"/>
    </source>
</evidence>
<accession>A0A1G8B131</accession>
<protein>
    <submittedName>
        <fullName evidence="1">Uncharacterized protein</fullName>
    </submittedName>
</protein>
<gene>
    <name evidence="1" type="ORF">SAMN05192534_103108</name>
</gene>
<reference evidence="2" key="1">
    <citation type="submission" date="2016-10" db="EMBL/GenBank/DDBJ databases">
        <authorList>
            <person name="Varghese N."/>
            <person name="Submissions S."/>
        </authorList>
    </citation>
    <scope>NUCLEOTIDE SEQUENCE [LARGE SCALE GENOMIC DNA]</scope>
    <source>
        <strain evidence="2">DSM 21632</strain>
    </source>
</reference>
<keyword evidence="2" id="KW-1185">Reference proteome</keyword>
<proteinExistence type="predicted"/>
<name>A0A1G8B131_9BACI</name>
<evidence type="ECO:0000313" key="1">
    <source>
        <dbReference type="EMBL" id="SDH26992.1"/>
    </source>
</evidence>
<dbReference type="RefSeq" id="WP_091271710.1">
    <property type="nucleotide sequence ID" value="NZ_FNDK01000003.1"/>
</dbReference>
<organism evidence="1 2">
    <name type="scientific">Alteribacillus persepolensis</name>
    <dbReference type="NCBI Taxonomy" id="568899"/>
    <lineage>
        <taxon>Bacteria</taxon>
        <taxon>Bacillati</taxon>
        <taxon>Bacillota</taxon>
        <taxon>Bacilli</taxon>
        <taxon>Bacillales</taxon>
        <taxon>Bacillaceae</taxon>
        <taxon>Alteribacillus</taxon>
    </lineage>
</organism>
<dbReference type="EMBL" id="FNDK01000003">
    <property type="protein sequence ID" value="SDH26992.1"/>
    <property type="molecule type" value="Genomic_DNA"/>
</dbReference>
<dbReference type="AlphaFoldDB" id="A0A1G8B131"/>